<dbReference type="EMBL" id="CM044701">
    <property type="protein sequence ID" value="KAI5679499.1"/>
    <property type="molecule type" value="Genomic_DNA"/>
</dbReference>
<organism evidence="1 2">
    <name type="scientific">Catharanthus roseus</name>
    <name type="common">Madagascar periwinkle</name>
    <name type="synonym">Vinca rosea</name>
    <dbReference type="NCBI Taxonomy" id="4058"/>
    <lineage>
        <taxon>Eukaryota</taxon>
        <taxon>Viridiplantae</taxon>
        <taxon>Streptophyta</taxon>
        <taxon>Embryophyta</taxon>
        <taxon>Tracheophyta</taxon>
        <taxon>Spermatophyta</taxon>
        <taxon>Magnoliopsida</taxon>
        <taxon>eudicotyledons</taxon>
        <taxon>Gunneridae</taxon>
        <taxon>Pentapetalae</taxon>
        <taxon>asterids</taxon>
        <taxon>lamiids</taxon>
        <taxon>Gentianales</taxon>
        <taxon>Apocynaceae</taxon>
        <taxon>Rauvolfioideae</taxon>
        <taxon>Vinceae</taxon>
        <taxon>Catharanthinae</taxon>
        <taxon>Catharanthus</taxon>
    </lineage>
</organism>
<protein>
    <submittedName>
        <fullName evidence="1">Uncharacterized protein</fullName>
    </submittedName>
</protein>
<dbReference type="Proteomes" id="UP001060085">
    <property type="component" value="Linkage Group LG01"/>
</dbReference>
<reference evidence="2" key="1">
    <citation type="journal article" date="2023" name="Nat. Plants">
        <title>Single-cell RNA sequencing provides a high-resolution roadmap for understanding the multicellular compartmentation of specialized metabolism.</title>
        <authorList>
            <person name="Sun S."/>
            <person name="Shen X."/>
            <person name="Li Y."/>
            <person name="Li Y."/>
            <person name="Wang S."/>
            <person name="Li R."/>
            <person name="Zhang H."/>
            <person name="Shen G."/>
            <person name="Guo B."/>
            <person name="Wei J."/>
            <person name="Xu J."/>
            <person name="St-Pierre B."/>
            <person name="Chen S."/>
            <person name="Sun C."/>
        </authorList>
    </citation>
    <scope>NUCLEOTIDE SEQUENCE [LARGE SCALE GENOMIC DNA]</scope>
</reference>
<evidence type="ECO:0000313" key="1">
    <source>
        <dbReference type="EMBL" id="KAI5679499.1"/>
    </source>
</evidence>
<accession>A0ACC0C3T6</accession>
<name>A0ACC0C3T6_CATRO</name>
<proteinExistence type="predicted"/>
<gene>
    <name evidence="1" type="ORF">M9H77_00726</name>
</gene>
<sequence length="222" mass="24850">MLTILVIVLILKPQKPIFTIQAVKIESYKFDIDLEDFATRGRPSIYNVSGQKISDTGDEFYLREFSQIKEKELFVSSVISMNLSGVNPNKFGINYGTLRFHVLEEGLTIGMIRILRFYQPPKSKGINVPAQVMFECVDVSKLIQGNSANNGISSQLRILGDVRARVRIPHFALLPSFKVAMDCDITIDHKYFSALNVGKTQMISLPSASNLLSHKCSASIYV</sequence>
<comment type="caution">
    <text evidence="1">The sequence shown here is derived from an EMBL/GenBank/DDBJ whole genome shotgun (WGS) entry which is preliminary data.</text>
</comment>
<keyword evidence="2" id="KW-1185">Reference proteome</keyword>
<evidence type="ECO:0000313" key="2">
    <source>
        <dbReference type="Proteomes" id="UP001060085"/>
    </source>
</evidence>